<dbReference type="Gene3D" id="2.40.30.170">
    <property type="match status" value="1"/>
</dbReference>
<accession>A0A545UH81</accession>
<evidence type="ECO:0000313" key="5">
    <source>
        <dbReference type="Proteomes" id="UP000315439"/>
    </source>
</evidence>
<comment type="caution">
    <text evidence="4">The sequence shown here is derived from an EMBL/GenBank/DDBJ whole genome shotgun (WGS) entry which is preliminary data.</text>
</comment>
<protein>
    <submittedName>
        <fullName evidence="4">HlyD family efflux transporter periplasmic adaptor subunit</fullName>
    </submittedName>
</protein>
<keyword evidence="5" id="KW-1185">Reference proteome</keyword>
<dbReference type="OrthoDB" id="9806939at2"/>
<evidence type="ECO:0000256" key="3">
    <source>
        <dbReference type="SAM" id="Coils"/>
    </source>
</evidence>
<dbReference type="GO" id="GO:0030313">
    <property type="term" value="C:cell envelope"/>
    <property type="evidence" value="ECO:0007669"/>
    <property type="project" value="UniProtKB-SubCell"/>
</dbReference>
<organism evidence="4 5">
    <name type="scientific">Aliikangiella coralliicola</name>
    <dbReference type="NCBI Taxonomy" id="2592383"/>
    <lineage>
        <taxon>Bacteria</taxon>
        <taxon>Pseudomonadati</taxon>
        <taxon>Pseudomonadota</taxon>
        <taxon>Gammaproteobacteria</taxon>
        <taxon>Oceanospirillales</taxon>
        <taxon>Pleioneaceae</taxon>
        <taxon>Aliikangiella</taxon>
    </lineage>
</organism>
<dbReference type="PANTHER" id="PTHR32347">
    <property type="entry name" value="EFFLUX SYSTEM COMPONENT YKNX-RELATED"/>
    <property type="match status" value="1"/>
</dbReference>
<feature type="coiled-coil region" evidence="3">
    <location>
        <begin position="106"/>
        <end position="140"/>
    </location>
</feature>
<dbReference type="EMBL" id="VIKS01000003">
    <property type="protein sequence ID" value="TQV88820.1"/>
    <property type="molecule type" value="Genomic_DNA"/>
</dbReference>
<keyword evidence="2 3" id="KW-0175">Coiled coil</keyword>
<proteinExistence type="predicted"/>
<dbReference type="RefSeq" id="WP_142892305.1">
    <property type="nucleotide sequence ID" value="NZ_ML660161.1"/>
</dbReference>
<evidence type="ECO:0000313" key="4">
    <source>
        <dbReference type="EMBL" id="TQV88820.1"/>
    </source>
</evidence>
<dbReference type="Proteomes" id="UP000315439">
    <property type="component" value="Unassembled WGS sequence"/>
</dbReference>
<dbReference type="Gene3D" id="2.40.50.100">
    <property type="match status" value="1"/>
</dbReference>
<comment type="subcellular location">
    <subcellularLocation>
        <location evidence="1">Cell envelope</location>
    </subcellularLocation>
</comment>
<evidence type="ECO:0000256" key="1">
    <source>
        <dbReference type="ARBA" id="ARBA00004196"/>
    </source>
</evidence>
<name>A0A545UH81_9GAMM</name>
<dbReference type="Gene3D" id="6.20.50.140">
    <property type="match status" value="1"/>
</dbReference>
<evidence type="ECO:0000256" key="2">
    <source>
        <dbReference type="ARBA" id="ARBA00023054"/>
    </source>
</evidence>
<reference evidence="4 5" key="1">
    <citation type="submission" date="2019-07" db="EMBL/GenBank/DDBJ databases">
        <title>Draft genome for Aliikangiella sp. M105.</title>
        <authorList>
            <person name="Wang G."/>
        </authorList>
    </citation>
    <scope>NUCLEOTIDE SEQUENCE [LARGE SCALE GENOMIC DNA]</scope>
    <source>
        <strain evidence="4 5">M105</strain>
    </source>
</reference>
<sequence length="418" mass="46905">MDIIKPSVDRSSFTFLQKFSALLFLIIFLLAFAVDDRLNTVTIHRSEILVDEVKVGDLEVVVDGYGKLTPAKQKLVTAPATATVKEILLKPGATVSTGSLIVVLENAELLQQVENERQRLDELRANLRQLEVNQKRELLSEDISLTEVTSRYESVRLKRIAEEKLVEQGVFSRLNFEQLLLEESTLKGKIDIQTEQRVQLTKVHQEAVSIQREKIKLQQRKHLLAEKLLSQLEVRADFDGILQRLSVELGQSLQAGQEIALVGSISEQIAELRVPQSQAHQIVVGLKVLISTLNEKFEGRVIRIDPVVDKNTVTVDIQLPGNLPSSVRPQSAVDGKIITDNLNNVLYIERPANSHSNSEGEIYLLDRSFQSARLKKIKFGRRAGRYIEIISGVTQGEKLILSDMSNYKTTNTTLVVES</sequence>
<dbReference type="AlphaFoldDB" id="A0A545UH81"/>
<gene>
    <name evidence="4" type="ORF">FLL46_04620</name>
</gene>
<dbReference type="InterPro" id="IPR050465">
    <property type="entry name" value="UPF0194_transport"/>
</dbReference>